<sequence length="314" mass="34884">MDIAGKLIPETDMLDDHTRKRIRAIWEMGRLHTHETWLSVFPAVWGASIGAKSGRTDGWSLAWVLFGIWASATVSHAAFCTWNDICDVEYDRQVERCKSRPLPSGLISVKEATLFFFCWILLTLGTTWYTLGPQATLCTTPAWLLGVIYPFMKRLMPFPQLVVGLSIASGVMPGYVSVKGDIEFNGSVLALFGATVCWIIFLDTAYAVQDMVDDAKCGVQSLAVFLGQRVRIFVALVAVVSIALFMAAAFLSRLSLFYWTFGIGVWVASMLRSISLLDLDDCASGGRVFRFNIKAGFYLMVVTLVEGYLQAYLF</sequence>
<comment type="similarity">
    <text evidence="4">Belongs to the UbiA prenyltransferase family.</text>
</comment>
<keyword evidence="11" id="KW-1185">Reference proteome</keyword>
<feature type="transmembrane region" description="Helical" evidence="9">
    <location>
        <begin position="188"/>
        <end position="209"/>
    </location>
</feature>
<dbReference type="CDD" id="cd13959">
    <property type="entry name" value="PT_UbiA_COQ2"/>
    <property type="match status" value="1"/>
</dbReference>
<feature type="transmembrane region" description="Helical" evidence="9">
    <location>
        <begin position="230"/>
        <end position="250"/>
    </location>
</feature>
<keyword evidence="6 9" id="KW-0812">Transmembrane</keyword>
<dbReference type="Gene3D" id="1.10.357.140">
    <property type="entry name" value="UbiA prenyltransferase"/>
    <property type="match status" value="1"/>
</dbReference>
<evidence type="ECO:0000256" key="3">
    <source>
        <dbReference type="ARBA" id="ARBA00005179"/>
    </source>
</evidence>
<keyword evidence="5" id="KW-0808">Transferase</keyword>
<feature type="transmembrane region" description="Helical" evidence="9">
    <location>
        <begin position="158"/>
        <end position="176"/>
    </location>
</feature>
<evidence type="ECO:0000256" key="2">
    <source>
        <dbReference type="ARBA" id="ARBA00004141"/>
    </source>
</evidence>
<dbReference type="EMBL" id="KV878203">
    <property type="protein sequence ID" value="OJI83745.1"/>
    <property type="molecule type" value="Genomic_DNA"/>
</dbReference>
<protein>
    <submittedName>
        <fullName evidence="10">Uncharacterized protein</fullName>
    </submittedName>
</protein>
<reference evidence="11" key="1">
    <citation type="journal article" date="2017" name="Genome Biol.">
        <title>Comparative genomics reveals high biological diversity and specific adaptations in the industrially and medically important fungal genus Aspergillus.</title>
        <authorList>
            <person name="de Vries R.P."/>
            <person name="Riley R."/>
            <person name="Wiebenga A."/>
            <person name="Aguilar-Osorio G."/>
            <person name="Amillis S."/>
            <person name="Uchima C.A."/>
            <person name="Anderluh G."/>
            <person name="Asadollahi M."/>
            <person name="Askin M."/>
            <person name="Barry K."/>
            <person name="Battaglia E."/>
            <person name="Bayram O."/>
            <person name="Benocci T."/>
            <person name="Braus-Stromeyer S.A."/>
            <person name="Caldana C."/>
            <person name="Canovas D."/>
            <person name="Cerqueira G.C."/>
            <person name="Chen F."/>
            <person name="Chen W."/>
            <person name="Choi C."/>
            <person name="Clum A."/>
            <person name="Dos Santos R.A."/>
            <person name="Damasio A.R."/>
            <person name="Diallinas G."/>
            <person name="Emri T."/>
            <person name="Fekete E."/>
            <person name="Flipphi M."/>
            <person name="Freyberg S."/>
            <person name="Gallo A."/>
            <person name="Gournas C."/>
            <person name="Habgood R."/>
            <person name="Hainaut M."/>
            <person name="Harispe M.L."/>
            <person name="Henrissat B."/>
            <person name="Hilden K.S."/>
            <person name="Hope R."/>
            <person name="Hossain A."/>
            <person name="Karabika E."/>
            <person name="Karaffa L."/>
            <person name="Karanyi Z."/>
            <person name="Krasevec N."/>
            <person name="Kuo A."/>
            <person name="Kusch H."/>
            <person name="LaButti K."/>
            <person name="Lagendijk E.L."/>
            <person name="Lapidus A."/>
            <person name="Levasseur A."/>
            <person name="Lindquist E."/>
            <person name="Lipzen A."/>
            <person name="Logrieco A.F."/>
            <person name="MacCabe A."/>
            <person name="Maekelae M.R."/>
            <person name="Malavazi I."/>
            <person name="Melin P."/>
            <person name="Meyer V."/>
            <person name="Mielnichuk N."/>
            <person name="Miskei M."/>
            <person name="Molnar A.P."/>
            <person name="Mule G."/>
            <person name="Ngan C.Y."/>
            <person name="Orejas M."/>
            <person name="Orosz E."/>
            <person name="Ouedraogo J.P."/>
            <person name="Overkamp K.M."/>
            <person name="Park H.-S."/>
            <person name="Perrone G."/>
            <person name="Piumi F."/>
            <person name="Punt P.J."/>
            <person name="Ram A.F."/>
            <person name="Ramon A."/>
            <person name="Rauscher S."/>
            <person name="Record E."/>
            <person name="Riano-Pachon D.M."/>
            <person name="Robert V."/>
            <person name="Roehrig J."/>
            <person name="Ruller R."/>
            <person name="Salamov A."/>
            <person name="Salih N.S."/>
            <person name="Samson R.A."/>
            <person name="Sandor E."/>
            <person name="Sanguinetti M."/>
            <person name="Schuetze T."/>
            <person name="Sepcic K."/>
            <person name="Shelest E."/>
            <person name="Sherlock G."/>
            <person name="Sophianopoulou V."/>
            <person name="Squina F.M."/>
            <person name="Sun H."/>
            <person name="Susca A."/>
            <person name="Todd R.B."/>
            <person name="Tsang A."/>
            <person name="Unkles S.E."/>
            <person name="van de Wiele N."/>
            <person name="van Rossen-Uffink D."/>
            <person name="Oliveira J.V."/>
            <person name="Vesth T.C."/>
            <person name="Visser J."/>
            <person name="Yu J.-H."/>
            <person name="Zhou M."/>
            <person name="Andersen M.R."/>
            <person name="Archer D.B."/>
            <person name="Baker S.E."/>
            <person name="Benoit I."/>
            <person name="Brakhage A.A."/>
            <person name="Braus G.H."/>
            <person name="Fischer R."/>
            <person name="Frisvad J.C."/>
            <person name="Goldman G.H."/>
            <person name="Houbraken J."/>
            <person name="Oakley B."/>
            <person name="Pocsi I."/>
            <person name="Scazzocchio C."/>
            <person name="Seiboth B."/>
            <person name="vanKuyk P.A."/>
            <person name="Wortman J."/>
            <person name="Dyer P.S."/>
            <person name="Grigoriev I.V."/>
        </authorList>
    </citation>
    <scope>NUCLEOTIDE SEQUENCE [LARGE SCALE GENOMIC DNA]</scope>
    <source>
        <strain evidence="11">CBS 134.48</strain>
    </source>
</reference>
<dbReference type="Pfam" id="PF01040">
    <property type="entry name" value="UbiA"/>
    <property type="match status" value="1"/>
</dbReference>
<comment type="cofactor">
    <cofactor evidence="1">
        <name>Mg(2+)</name>
        <dbReference type="ChEBI" id="CHEBI:18420"/>
    </cofactor>
</comment>
<accession>A0A1L9N3L9</accession>
<evidence type="ECO:0000256" key="9">
    <source>
        <dbReference type="SAM" id="Phobius"/>
    </source>
</evidence>
<evidence type="ECO:0000256" key="1">
    <source>
        <dbReference type="ARBA" id="ARBA00001946"/>
    </source>
</evidence>
<dbReference type="AlphaFoldDB" id="A0A1L9N3L9"/>
<dbReference type="FunFam" id="1.20.120.1780:FF:000001">
    <property type="entry name" value="4-hydroxybenzoate octaprenyltransferase"/>
    <property type="match status" value="1"/>
</dbReference>
<dbReference type="PANTHER" id="PTHR11048:SF28">
    <property type="entry name" value="4-HYDROXYBENZOATE POLYPRENYLTRANSFERASE, MITOCHONDRIAL"/>
    <property type="match status" value="1"/>
</dbReference>
<organism evidence="10 11">
    <name type="scientific">Aspergillus tubingensis (strain CBS 134.48)</name>
    <dbReference type="NCBI Taxonomy" id="767770"/>
    <lineage>
        <taxon>Eukaryota</taxon>
        <taxon>Fungi</taxon>
        <taxon>Dikarya</taxon>
        <taxon>Ascomycota</taxon>
        <taxon>Pezizomycotina</taxon>
        <taxon>Eurotiomycetes</taxon>
        <taxon>Eurotiomycetidae</taxon>
        <taxon>Eurotiales</taxon>
        <taxon>Aspergillaceae</taxon>
        <taxon>Aspergillus</taxon>
        <taxon>Aspergillus subgen. Circumdati</taxon>
    </lineage>
</organism>
<dbReference type="GO" id="GO:0005886">
    <property type="term" value="C:plasma membrane"/>
    <property type="evidence" value="ECO:0007669"/>
    <property type="project" value="TreeGrafter"/>
</dbReference>
<gene>
    <name evidence="10" type="ORF">ASPTUDRAFT_190192</name>
</gene>
<evidence type="ECO:0000256" key="8">
    <source>
        <dbReference type="ARBA" id="ARBA00023136"/>
    </source>
</evidence>
<dbReference type="STRING" id="767770.A0A1L9N3L9"/>
<dbReference type="GO" id="GO:0016765">
    <property type="term" value="F:transferase activity, transferring alkyl or aryl (other than methyl) groups"/>
    <property type="evidence" value="ECO:0007669"/>
    <property type="project" value="InterPro"/>
</dbReference>
<comment type="subcellular location">
    <subcellularLocation>
        <location evidence="2">Membrane</location>
        <topology evidence="2">Multi-pass membrane protein</topology>
    </subcellularLocation>
</comment>
<dbReference type="GO" id="GO:0006744">
    <property type="term" value="P:ubiquinone biosynthetic process"/>
    <property type="evidence" value="ECO:0007669"/>
    <property type="project" value="TreeGrafter"/>
</dbReference>
<name>A0A1L9N3L9_ASPTC</name>
<evidence type="ECO:0000256" key="7">
    <source>
        <dbReference type="ARBA" id="ARBA00022989"/>
    </source>
</evidence>
<feature type="transmembrane region" description="Helical" evidence="9">
    <location>
        <begin position="295"/>
        <end position="313"/>
    </location>
</feature>
<evidence type="ECO:0000256" key="5">
    <source>
        <dbReference type="ARBA" id="ARBA00022679"/>
    </source>
</evidence>
<dbReference type="InterPro" id="IPR044878">
    <property type="entry name" value="UbiA_sf"/>
</dbReference>
<proteinExistence type="inferred from homology"/>
<dbReference type="FunFam" id="1.10.357.140:FF:000008">
    <property type="entry name" value="4-hydroxybenzoate octaprenyltransferase"/>
    <property type="match status" value="1"/>
</dbReference>
<dbReference type="PANTHER" id="PTHR11048">
    <property type="entry name" value="PRENYLTRANSFERASES"/>
    <property type="match status" value="1"/>
</dbReference>
<comment type="pathway">
    <text evidence="3">Secondary metabolite biosynthesis.</text>
</comment>
<dbReference type="VEuPathDB" id="FungiDB:ASPTUDRAFT_190192"/>
<dbReference type="InterPro" id="IPR039653">
    <property type="entry name" value="Prenyltransferase"/>
</dbReference>
<dbReference type="InterPro" id="IPR000537">
    <property type="entry name" value="UbiA_prenyltransferase"/>
</dbReference>
<keyword evidence="8 9" id="KW-0472">Membrane</keyword>
<dbReference type="OMA" id="FTIAWPA"/>
<dbReference type="OrthoDB" id="18170at2759"/>
<evidence type="ECO:0000313" key="11">
    <source>
        <dbReference type="Proteomes" id="UP000184304"/>
    </source>
</evidence>
<dbReference type="Gene3D" id="1.20.120.1780">
    <property type="entry name" value="UbiA prenyltransferase"/>
    <property type="match status" value="1"/>
</dbReference>
<evidence type="ECO:0000256" key="6">
    <source>
        <dbReference type="ARBA" id="ARBA00022692"/>
    </source>
</evidence>
<feature type="transmembrane region" description="Helical" evidence="9">
    <location>
        <begin position="61"/>
        <end position="82"/>
    </location>
</feature>
<dbReference type="Proteomes" id="UP000184304">
    <property type="component" value="Unassembled WGS sequence"/>
</dbReference>
<evidence type="ECO:0000256" key="4">
    <source>
        <dbReference type="ARBA" id="ARBA00005985"/>
    </source>
</evidence>
<evidence type="ECO:0000313" key="10">
    <source>
        <dbReference type="EMBL" id="OJI83745.1"/>
    </source>
</evidence>
<feature type="transmembrane region" description="Helical" evidence="9">
    <location>
        <begin position="256"/>
        <end position="274"/>
    </location>
</feature>
<keyword evidence="7 9" id="KW-1133">Transmembrane helix</keyword>